<organism evidence="2 3">
    <name type="scientific">Monilinia fructicola</name>
    <name type="common">Brown rot fungus</name>
    <name type="synonym">Ciboria fructicola</name>
    <dbReference type="NCBI Taxonomy" id="38448"/>
    <lineage>
        <taxon>Eukaryota</taxon>
        <taxon>Fungi</taxon>
        <taxon>Dikarya</taxon>
        <taxon>Ascomycota</taxon>
        <taxon>Pezizomycotina</taxon>
        <taxon>Leotiomycetes</taxon>
        <taxon>Helotiales</taxon>
        <taxon>Sclerotiniaceae</taxon>
        <taxon>Monilinia</taxon>
    </lineage>
</organism>
<dbReference type="GO" id="GO:0005730">
    <property type="term" value="C:nucleolus"/>
    <property type="evidence" value="ECO:0007669"/>
    <property type="project" value="TreeGrafter"/>
</dbReference>
<feature type="compositionally biased region" description="Basic and acidic residues" evidence="1">
    <location>
        <begin position="92"/>
        <end position="129"/>
    </location>
</feature>
<dbReference type="InterPro" id="IPR009548">
    <property type="entry name" value="Prkrip1"/>
</dbReference>
<comment type="caution">
    <text evidence="2">The sequence shown here is derived from an EMBL/GenBank/DDBJ whole genome shotgun (WGS) entry which is preliminary data.</text>
</comment>
<proteinExistence type="predicted"/>
<dbReference type="Pfam" id="PF06658">
    <property type="entry name" value="DUF1168"/>
    <property type="match status" value="1"/>
</dbReference>
<dbReference type="PANTHER" id="PTHR13507:SF0">
    <property type="entry name" value="PRKR-INTERACTING PROTEIN 1"/>
    <property type="match status" value="1"/>
</dbReference>
<feature type="region of interest" description="Disordered" evidence="1">
    <location>
        <begin position="1"/>
        <end position="38"/>
    </location>
</feature>
<accession>A0A5M9K1P7</accession>
<evidence type="ECO:0000256" key="1">
    <source>
        <dbReference type="SAM" id="MobiDB-lite"/>
    </source>
</evidence>
<dbReference type="GO" id="GO:0019901">
    <property type="term" value="F:protein kinase binding"/>
    <property type="evidence" value="ECO:0007669"/>
    <property type="project" value="TreeGrafter"/>
</dbReference>
<dbReference type="GO" id="GO:0003725">
    <property type="term" value="F:double-stranded RNA binding"/>
    <property type="evidence" value="ECO:0007669"/>
    <property type="project" value="InterPro"/>
</dbReference>
<sequence>MSENIPESIPTSADARSKRPLKRRAISPRSETASQIDKLMAAPDRDIIIPSSTSLTVKRDAGANVPEIVQNVQGSSAGAGSGEFHVYKASRRREYERLKSMDEEVRKEEEAEQWEREKKEREEKDAEKTRKAREKREKKRQKKTGKGQNPGTGVGAGAVEAQAGKVKPRIEANVKGNGEDEDAGTNNIGEAQEQVGVIIHDDE</sequence>
<dbReference type="VEuPathDB" id="FungiDB:MFRU_020g00950"/>
<evidence type="ECO:0008006" key="4">
    <source>
        <dbReference type="Google" id="ProtNLM"/>
    </source>
</evidence>
<evidence type="ECO:0000313" key="2">
    <source>
        <dbReference type="EMBL" id="KAA8575728.1"/>
    </source>
</evidence>
<dbReference type="EMBL" id="VICG01000002">
    <property type="protein sequence ID" value="KAA8575728.1"/>
    <property type="molecule type" value="Genomic_DNA"/>
</dbReference>
<gene>
    <name evidence="2" type="ORF">EYC84_004838</name>
</gene>
<protein>
    <recommendedName>
        <fullName evidence="4">DUF1168 domain protein</fullName>
    </recommendedName>
</protein>
<dbReference type="Proteomes" id="UP000322873">
    <property type="component" value="Unassembled WGS sequence"/>
</dbReference>
<dbReference type="PANTHER" id="PTHR13507">
    <property type="entry name" value="PRKR-INTERACTING PROTEIN 1"/>
    <property type="match status" value="1"/>
</dbReference>
<reference evidence="2 3" key="1">
    <citation type="submission" date="2019-06" db="EMBL/GenBank/DDBJ databases">
        <title>Genome Sequence of the Brown Rot Fungal Pathogen Monilinia fructicola.</title>
        <authorList>
            <person name="De Miccolis Angelini R.M."/>
            <person name="Landi L."/>
            <person name="Abate D."/>
            <person name="Pollastro S."/>
            <person name="Romanazzi G."/>
            <person name="Faretra F."/>
        </authorList>
    </citation>
    <scope>NUCLEOTIDE SEQUENCE [LARGE SCALE GENOMIC DNA]</scope>
    <source>
        <strain evidence="2 3">Mfrc123</strain>
    </source>
</reference>
<dbReference type="GO" id="GO:0004860">
    <property type="term" value="F:protein kinase inhibitor activity"/>
    <property type="evidence" value="ECO:0007669"/>
    <property type="project" value="TreeGrafter"/>
</dbReference>
<feature type="compositionally biased region" description="Basic residues" evidence="1">
    <location>
        <begin position="130"/>
        <end position="145"/>
    </location>
</feature>
<keyword evidence="3" id="KW-1185">Reference proteome</keyword>
<name>A0A5M9K1P7_MONFR</name>
<feature type="compositionally biased region" description="Polar residues" evidence="1">
    <location>
        <begin position="1"/>
        <end position="11"/>
    </location>
</feature>
<feature type="region of interest" description="Disordered" evidence="1">
    <location>
        <begin position="71"/>
        <end position="203"/>
    </location>
</feature>
<evidence type="ECO:0000313" key="3">
    <source>
        <dbReference type="Proteomes" id="UP000322873"/>
    </source>
</evidence>
<dbReference type="AlphaFoldDB" id="A0A5M9K1P7"/>